<evidence type="ECO:0000313" key="2">
    <source>
        <dbReference type="Proteomes" id="UP000824219"/>
    </source>
</evidence>
<name>A0A9D3NB52_9TELE</name>
<protein>
    <submittedName>
        <fullName evidence="1">Uncharacterized protein</fullName>
    </submittedName>
</protein>
<gene>
    <name evidence="1" type="ORF">KOW79_018885</name>
</gene>
<proteinExistence type="predicted"/>
<sequence>MAVVREWRPDTNSRGHYYMNYEGAHVSLSELRKRNREHRYLRKEGIPRYPKYVFHEPNVCHVTEKSGLHGIFNDNGFRGGDDGFLWWSLSMSANSMQKQPYLEEFATSPAFQTESRYGNFRFTLPLTELLKQYSKQFCWRTSPILRVLGTKLYKQEIVYSVLVHPQYMRCYREYPRLPVKIEPDKYLCMYSQKTMTWCCQSPSDNYEYGLEMDNEDGVEYPSPLDRTEYFVWDKVAVAFHMKKNWVLRLGRRSLLKHLSVCEVAQVNLLKEPEMSVQRAMAEVEYLKRKFNL</sequence>
<dbReference type="EMBL" id="JAHKSW010000023">
    <property type="protein sequence ID" value="KAG7317850.1"/>
    <property type="molecule type" value="Genomic_DNA"/>
</dbReference>
<dbReference type="AlphaFoldDB" id="A0A9D3NB52"/>
<dbReference type="OrthoDB" id="9942170at2759"/>
<comment type="caution">
    <text evidence="1">The sequence shown here is derived from an EMBL/GenBank/DDBJ whole genome shotgun (WGS) entry which is preliminary data.</text>
</comment>
<evidence type="ECO:0000313" key="1">
    <source>
        <dbReference type="EMBL" id="KAG7317850.1"/>
    </source>
</evidence>
<organism evidence="1 2">
    <name type="scientific">Hemibagrus wyckioides</name>
    <dbReference type="NCBI Taxonomy" id="337641"/>
    <lineage>
        <taxon>Eukaryota</taxon>
        <taxon>Metazoa</taxon>
        <taxon>Chordata</taxon>
        <taxon>Craniata</taxon>
        <taxon>Vertebrata</taxon>
        <taxon>Euteleostomi</taxon>
        <taxon>Actinopterygii</taxon>
        <taxon>Neopterygii</taxon>
        <taxon>Teleostei</taxon>
        <taxon>Ostariophysi</taxon>
        <taxon>Siluriformes</taxon>
        <taxon>Bagridae</taxon>
        <taxon>Hemibagrus</taxon>
    </lineage>
</organism>
<accession>A0A9D3NB52</accession>
<dbReference type="Proteomes" id="UP000824219">
    <property type="component" value="Linkage Group LG23"/>
</dbReference>
<keyword evidence="2" id="KW-1185">Reference proteome</keyword>
<reference evidence="1 2" key="1">
    <citation type="submission" date="2021-06" db="EMBL/GenBank/DDBJ databases">
        <title>Chromosome-level genome assembly of the red-tail catfish (Hemibagrus wyckioides).</title>
        <authorList>
            <person name="Shao F."/>
        </authorList>
    </citation>
    <scope>NUCLEOTIDE SEQUENCE [LARGE SCALE GENOMIC DNA]</scope>
    <source>
        <strain evidence="1">EC202008001</strain>
        <tissue evidence="1">Blood</tissue>
    </source>
</reference>